<accession>A0A4R7I5Y9</accession>
<evidence type="ECO:0000313" key="3">
    <source>
        <dbReference type="EMBL" id="TDT18429.1"/>
    </source>
</evidence>
<dbReference type="EMBL" id="SOAU01000001">
    <property type="protein sequence ID" value="TDT18429.1"/>
    <property type="molecule type" value="Genomic_DNA"/>
</dbReference>
<evidence type="ECO:0000256" key="1">
    <source>
        <dbReference type="SAM" id="Phobius"/>
    </source>
</evidence>
<dbReference type="Gene3D" id="1.10.287.70">
    <property type="match status" value="1"/>
</dbReference>
<feature type="domain" description="Potassium channel" evidence="2">
    <location>
        <begin position="168"/>
        <end position="245"/>
    </location>
</feature>
<keyword evidence="1" id="KW-0472">Membrane</keyword>
<feature type="transmembrane region" description="Helical" evidence="1">
    <location>
        <begin position="61"/>
        <end position="79"/>
    </location>
</feature>
<evidence type="ECO:0000259" key="2">
    <source>
        <dbReference type="Pfam" id="PF07885"/>
    </source>
</evidence>
<dbReference type="Pfam" id="PF07885">
    <property type="entry name" value="Ion_trans_2"/>
    <property type="match status" value="1"/>
</dbReference>
<keyword evidence="1" id="KW-1133">Transmembrane helix</keyword>
<name>A0A4R7I5Y9_9ACTN</name>
<dbReference type="InterPro" id="IPR013099">
    <property type="entry name" value="K_chnl_dom"/>
</dbReference>
<feature type="transmembrane region" description="Helical" evidence="1">
    <location>
        <begin position="227"/>
        <end position="246"/>
    </location>
</feature>
<organism evidence="3 4">
    <name type="scientific">Ilumatobacter fluminis</name>
    <dbReference type="NCBI Taxonomy" id="467091"/>
    <lineage>
        <taxon>Bacteria</taxon>
        <taxon>Bacillati</taxon>
        <taxon>Actinomycetota</taxon>
        <taxon>Acidimicrobiia</taxon>
        <taxon>Acidimicrobiales</taxon>
        <taxon>Ilumatobacteraceae</taxon>
        <taxon>Ilumatobacter</taxon>
    </lineage>
</organism>
<gene>
    <name evidence="3" type="ORF">BDK89_4049</name>
</gene>
<feature type="transmembrane region" description="Helical" evidence="1">
    <location>
        <begin position="155"/>
        <end position="176"/>
    </location>
</feature>
<dbReference type="SUPFAM" id="SSF81324">
    <property type="entry name" value="Voltage-gated potassium channels"/>
    <property type="match status" value="1"/>
</dbReference>
<dbReference type="AlphaFoldDB" id="A0A4R7I5Y9"/>
<protein>
    <submittedName>
        <fullName evidence="3">Ion channel</fullName>
    </submittedName>
</protein>
<dbReference type="RefSeq" id="WP_133870650.1">
    <property type="nucleotide sequence ID" value="NZ_JAVJPS010000018.1"/>
</dbReference>
<evidence type="ECO:0000313" key="4">
    <source>
        <dbReference type="Proteomes" id="UP000294558"/>
    </source>
</evidence>
<feature type="transmembrane region" description="Helical" evidence="1">
    <location>
        <begin position="32"/>
        <end position="49"/>
    </location>
</feature>
<reference evidence="3 4" key="1">
    <citation type="submission" date="2019-03" db="EMBL/GenBank/DDBJ databases">
        <title>Sequencing the genomes of 1000 actinobacteria strains.</title>
        <authorList>
            <person name="Klenk H.-P."/>
        </authorList>
    </citation>
    <scope>NUCLEOTIDE SEQUENCE [LARGE SCALE GENOMIC DNA]</scope>
    <source>
        <strain evidence="3 4">DSM 18936</strain>
    </source>
</reference>
<keyword evidence="1" id="KW-0812">Transmembrane</keyword>
<dbReference type="OrthoDB" id="3288670at2"/>
<feature type="transmembrane region" description="Helical" evidence="1">
    <location>
        <begin position="128"/>
        <end position="146"/>
    </location>
</feature>
<keyword evidence="4" id="KW-1185">Reference proteome</keyword>
<dbReference type="Proteomes" id="UP000294558">
    <property type="component" value="Unassembled WGS sequence"/>
</dbReference>
<feature type="transmembrane region" description="Helical" evidence="1">
    <location>
        <begin position="91"/>
        <end position="108"/>
    </location>
</feature>
<comment type="caution">
    <text evidence="3">The sequence shown here is derived from an EMBL/GenBank/DDBJ whole genome shotgun (WGS) entry which is preliminary data.</text>
</comment>
<sequence length="251" mass="27255">MVDEAGPGRTERVSRRIESRFFDETSPSLDRFGSLLALTVASVVALSLIDVHAIENTLARGIFSIILSTVTGITLVLGFRSAGVARRGRRIAEAMVVLAFVTSVISLALEQAGKLEASAWQPDRPSPLWVLIAVITPFAVIHRLIAHRTVTVRTLAGAIAAYLLIAIAFCYLYLYVDALTDDSFFAQERTIASWEFMYFSLVTITTLGYGDLSPDNPVGGLLATSEAVLGQVYLVTFVAMVVGLLIQQRDD</sequence>
<proteinExistence type="predicted"/>